<evidence type="ECO:0000313" key="5">
    <source>
        <dbReference type="EMBL" id="GJT73045.1"/>
    </source>
</evidence>
<evidence type="ECO:0000256" key="1">
    <source>
        <dbReference type="ARBA" id="ARBA00007690"/>
    </source>
</evidence>
<feature type="domain" description="RRP12 N-terminal HEAT" evidence="4">
    <location>
        <begin position="12"/>
        <end position="173"/>
    </location>
</feature>
<reference evidence="5" key="2">
    <citation type="submission" date="2022-01" db="EMBL/GenBank/DDBJ databases">
        <authorList>
            <person name="Yamashiro T."/>
            <person name="Shiraishi A."/>
            <person name="Satake H."/>
            <person name="Nakayama K."/>
        </authorList>
    </citation>
    <scope>NUCLEOTIDE SEQUENCE</scope>
</reference>
<feature type="compositionally biased region" description="Basic residues" evidence="2">
    <location>
        <begin position="1083"/>
        <end position="1099"/>
    </location>
</feature>
<organism evidence="5 6">
    <name type="scientific">Tanacetum coccineum</name>
    <dbReference type="NCBI Taxonomy" id="301880"/>
    <lineage>
        <taxon>Eukaryota</taxon>
        <taxon>Viridiplantae</taxon>
        <taxon>Streptophyta</taxon>
        <taxon>Embryophyta</taxon>
        <taxon>Tracheophyta</taxon>
        <taxon>Spermatophyta</taxon>
        <taxon>Magnoliopsida</taxon>
        <taxon>eudicotyledons</taxon>
        <taxon>Gunneridae</taxon>
        <taxon>Pentapetalae</taxon>
        <taxon>asterids</taxon>
        <taxon>campanulids</taxon>
        <taxon>Asterales</taxon>
        <taxon>Asteraceae</taxon>
        <taxon>Asteroideae</taxon>
        <taxon>Anthemideae</taxon>
        <taxon>Anthemidinae</taxon>
        <taxon>Tanacetum</taxon>
    </lineage>
</organism>
<comment type="similarity">
    <text evidence="1">Belongs to the RRP12 family.</text>
</comment>
<dbReference type="PANTHER" id="PTHR48412:SF1">
    <property type="entry name" value="ARM REPEAT SUPERFAMILY PROTEIN"/>
    <property type="match status" value="1"/>
</dbReference>
<dbReference type="Gene3D" id="1.25.10.10">
    <property type="entry name" value="Leucine-rich Repeat Variant"/>
    <property type="match status" value="2"/>
</dbReference>
<evidence type="ECO:0000313" key="6">
    <source>
        <dbReference type="Proteomes" id="UP001151760"/>
    </source>
</evidence>
<accession>A0ABQ5GC39</accession>
<feature type="compositionally biased region" description="Polar residues" evidence="2">
    <location>
        <begin position="1026"/>
        <end position="1037"/>
    </location>
</feature>
<sequence length="1147" mass="127035">MKPQQPQTTVDDPPTTFTTTTDITEQLLTRYNSSTAPQHRHLIATAAATRAIILSESLPLNPLTYFAATIDALSSTSASTDADVDAVSALSSFLSIVLPLVEKDGIGKEKAGEAVEIVVEMVDKKCEGLSVSSVRGLVKCLGVLLEFCDLEDWESVKLGFETLLKFAIDKRPKDVDKYKIYAKYRLPMICKEVEMCESFKEGSVMKEASWVEQLKKIVDKRVRKCAQECLVKVFKSFQSPLVIKMASKLVLKSFKTYMSSAVKTVASSSADGSKDYNLSKCEHLEVLHMINLLKFLVPCLPSEVVSKAVLELEKAISSKFSPLTRHVFDVMEEILRFLEAGSTFPDTVKIVTTLASYMSKKQNPVDTVFSAAALLDNFLTKFQVGDTDKWNSHYSLIIGSIAGLLTSEATAAKASNILKEMMNRHIDVDFLSSSETISTDVNNVESKESRILKSICDALLKVLSRGIPNEHALAVISELFIKLGKSSHVYMESILLKLGTFMAVASGNASDLKHALEKLQECMGSAVIAMGPETLLAVLPISLDAKDQTCSNVWLIPILKDYVTGSSLGFFIESIVPLAESFQKACQKVKKSVIGEELHAHAIGCWGLLPAFCCYPNDTHKKFQSLVELLIPCIRKDAIMLEHIAIALQLLVKQNRSFLGTDQGDDAVSNPPKTSYSKKTATKNIKALASCSEALLKAFTKVFFKVSPKKRAFIKDTIRCLALITDSSAIKRIFISSVKRLELKVSVDKVNAKRCLILELASSIVGAASMDLIDLIYNFIKQSLQGSSEFCSSKFEDLMDLLLGLTSPVDETSLRWRFSCFRNLLIHSIEITLDGENTHGFRMLNEIIVTLKDAKEENRKVAYDILLGMSSSLQKTSSSIEKGPYYEFVSMIMGYLSGSSPQIKSGAVSALSLVVYNDSKICTLLPDLLPSILELLHSKSIEVIKAVLGFLKVLVLSLQAKDMQNFLPDILSKLLPWSSVSRHHFKSKVTVILEIMMRKCGSASVKLLVPEKYRDFVKDVLENRQNKTSSHEGVSTETDAELSETAPKSRQDRNPKTGGRFTKKEYPTDTRKRKWDDKNSSHQPRKFSHGGGNVHRKKEEKHSGHAKSTDRPSQGGKRKNTSFRTDNSGAKRQKQWSKGNNRKSSVT</sequence>
<keyword evidence="6" id="KW-1185">Reference proteome</keyword>
<dbReference type="InterPro" id="IPR011989">
    <property type="entry name" value="ARM-like"/>
</dbReference>
<comment type="caution">
    <text evidence="5">The sequence shown here is derived from an EMBL/GenBank/DDBJ whole genome shotgun (WGS) entry which is preliminary data.</text>
</comment>
<feature type="compositionally biased region" description="Basic and acidic residues" evidence="2">
    <location>
        <begin position="1062"/>
        <end position="1080"/>
    </location>
</feature>
<dbReference type="Pfam" id="PF25772">
    <property type="entry name" value="HEAT_RRP12_N"/>
    <property type="match status" value="2"/>
</dbReference>
<dbReference type="InterPro" id="IPR012978">
    <property type="entry name" value="HEAT_RRP12"/>
</dbReference>
<gene>
    <name evidence="5" type="ORF">Tco_1032331</name>
</gene>
<feature type="domain" description="RRP12 HEAT" evidence="3">
    <location>
        <begin position="407"/>
        <end position="704"/>
    </location>
</feature>
<feature type="compositionally biased region" description="Basic and acidic residues" evidence="2">
    <location>
        <begin position="1100"/>
        <end position="1110"/>
    </location>
</feature>
<protein>
    <submittedName>
        <fullName evidence="5">RRP12-like protein</fullName>
    </submittedName>
</protein>
<dbReference type="InterPro" id="IPR016024">
    <property type="entry name" value="ARM-type_fold"/>
</dbReference>
<dbReference type="InterPro" id="IPR057860">
    <property type="entry name" value="HEAT_RRP12_N"/>
</dbReference>
<evidence type="ECO:0000259" key="3">
    <source>
        <dbReference type="Pfam" id="PF08161"/>
    </source>
</evidence>
<dbReference type="SUPFAM" id="SSF48371">
    <property type="entry name" value="ARM repeat"/>
    <property type="match status" value="2"/>
</dbReference>
<feature type="compositionally biased region" description="Polar residues" evidence="2">
    <location>
        <begin position="1122"/>
        <end position="1147"/>
    </location>
</feature>
<reference evidence="5" key="1">
    <citation type="journal article" date="2022" name="Int. J. Mol. Sci.">
        <title>Draft Genome of Tanacetum Coccineum: Genomic Comparison of Closely Related Tanacetum-Family Plants.</title>
        <authorList>
            <person name="Yamashiro T."/>
            <person name="Shiraishi A."/>
            <person name="Nakayama K."/>
            <person name="Satake H."/>
        </authorList>
    </citation>
    <scope>NUCLEOTIDE SEQUENCE</scope>
</reference>
<feature type="domain" description="RRP12 N-terminal HEAT" evidence="4">
    <location>
        <begin position="216"/>
        <end position="336"/>
    </location>
</feature>
<proteinExistence type="inferred from homology"/>
<dbReference type="PANTHER" id="PTHR48412">
    <property type="entry name" value="ARM REPEAT SUPERFAMILY PROTEIN"/>
    <property type="match status" value="1"/>
</dbReference>
<dbReference type="Pfam" id="PF08161">
    <property type="entry name" value="RRP12_HEAT"/>
    <property type="match status" value="1"/>
</dbReference>
<dbReference type="EMBL" id="BQNB010018316">
    <property type="protein sequence ID" value="GJT73045.1"/>
    <property type="molecule type" value="Genomic_DNA"/>
</dbReference>
<name>A0ABQ5GC39_9ASTR</name>
<dbReference type="Proteomes" id="UP001151760">
    <property type="component" value="Unassembled WGS sequence"/>
</dbReference>
<evidence type="ECO:0000259" key="4">
    <source>
        <dbReference type="Pfam" id="PF25772"/>
    </source>
</evidence>
<feature type="region of interest" description="Disordered" evidence="2">
    <location>
        <begin position="1024"/>
        <end position="1147"/>
    </location>
</feature>
<evidence type="ECO:0000256" key="2">
    <source>
        <dbReference type="SAM" id="MobiDB-lite"/>
    </source>
</evidence>